<dbReference type="SUPFAM" id="SSF52113">
    <property type="entry name" value="BRCT domain"/>
    <property type="match status" value="1"/>
</dbReference>
<dbReference type="SMART" id="SM00479">
    <property type="entry name" value="EXOIII"/>
    <property type="match status" value="1"/>
</dbReference>
<evidence type="ECO:0000256" key="2">
    <source>
        <dbReference type="ARBA" id="ARBA00022801"/>
    </source>
</evidence>
<comment type="caution">
    <text evidence="6">The sequence shown here is derived from an EMBL/GenBank/DDBJ whole genome shotgun (WGS) entry which is preliminary data.</text>
</comment>
<dbReference type="PANTHER" id="PTHR30231:SF4">
    <property type="entry name" value="PROTEIN NEN2"/>
    <property type="match status" value="1"/>
</dbReference>
<dbReference type="InterPro" id="IPR012337">
    <property type="entry name" value="RNaseH-like_sf"/>
</dbReference>
<dbReference type="Pfam" id="PF00533">
    <property type="entry name" value="BRCT"/>
    <property type="match status" value="1"/>
</dbReference>
<dbReference type="InterPro" id="IPR001357">
    <property type="entry name" value="BRCT_dom"/>
</dbReference>
<keyword evidence="6" id="KW-0808">Transferase</keyword>
<name>A0A0W0GLC0_9CHLR</name>
<protein>
    <submittedName>
        <fullName evidence="6">DNA polymerase III, epsilon subunit or related 3'-5' exonuclease</fullName>
        <ecNumber evidence="6">2.7.7.7</ecNumber>
    </submittedName>
</protein>
<evidence type="ECO:0000259" key="5">
    <source>
        <dbReference type="SMART" id="SM00479"/>
    </source>
</evidence>
<feature type="domain" description="Exonuclease" evidence="5">
    <location>
        <begin position="3"/>
        <end position="164"/>
    </location>
</feature>
<feature type="domain" description="BRCT" evidence="4">
    <location>
        <begin position="331"/>
        <end position="416"/>
    </location>
</feature>
<evidence type="ECO:0000313" key="6">
    <source>
        <dbReference type="EMBL" id="KTB49349.1"/>
    </source>
</evidence>
<evidence type="ECO:0000259" key="4">
    <source>
        <dbReference type="SMART" id="SM00292"/>
    </source>
</evidence>
<dbReference type="EC" id="2.7.7.7" evidence="6"/>
<dbReference type="Gene3D" id="3.40.50.10190">
    <property type="entry name" value="BRCT domain"/>
    <property type="match status" value="1"/>
</dbReference>
<organism evidence="6 7">
    <name type="scientific">Dehalogenimonas alkenigignens</name>
    <dbReference type="NCBI Taxonomy" id="1217799"/>
    <lineage>
        <taxon>Bacteria</taxon>
        <taxon>Bacillati</taxon>
        <taxon>Chloroflexota</taxon>
        <taxon>Dehalococcoidia</taxon>
        <taxon>Dehalococcoidales</taxon>
        <taxon>Dehalococcoidaceae</taxon>
        <taxon>Dehalogenimonas</taxon>
    </lineage>
</organism>
<dbReference type="InterPro" id="IPR036420">
    <property type="entry name" value="BRCT_dom_sf"/>
</dbReference>
<dbReference type="SUPFAM" id="SSF158682">
    <property type="entry name" value="TerB-like"/>
    <property type="match status" value="1"/>
</dbReference>
<dbReference type="AlphaFoldDB" id="A0A0W0GLC0"/>
<dbReference type="PANTHER" id="PTHR30231">
    <property type="entry name" value="DNA POLYMERASE III SUBUNIT EPSILON"/>
    <property type="match status" value="1"/>
</dbReference>
<keyword evidence="3 6" id="KW-0269">Exonuclease</keyword>
<dbReference type="SUPFAM" id="SSF53098">
    <property type="entry name" value="Ribonuclease H-like"/>
    <property type="match status" value="1"/>
</dbReference>
<dbReference type="InterPro" id="IPR013520">
    <property type="entry name" value="Ribonucl_H"/>
</dbReference>
<dbReference type="EMBL" id="LFDV01000001">
    <property type="protein sequence ID" value="KTB49349.1"/>
    <property type="molecule type" value="Genomic_DNA"/>
</dbReference>
<keyword evidence="6" id="KW-0548">Nucleotidyltransferase</keyword>
<evidence type="ECO:0000256" key="1">
    <source>
        <dbReference type="ARBA" id="ARBA00022722"/>
    </source>
</evidence>
<dbReference type="InterPro" id="IPR036397">
    <property type="entry name" value="RNaseH_sf"/>
</dbReference>
<dbReference type="OrthoDB" id="9803913at2"/>
<dbReference type="Proteomes" id="UP000053947">
    <property type="component" value="Unassembled WGS sequence"/>
</dbReference>
<dbReference type="GO" id="GO:0003887">
    <property type="term" value="F:DNA-directed DNA polymerase activity"/>
    <property type="evidence" value="ECO:0007669"/>
    <property type="project" value="UniProtKB-EC"/>
</dbReference>
<dbReference type="GO" id="GO:0003676">
    <property type="term" value="F:nucleic acid binding"/>
    <property type="evidence" value="ECO:0007669"/>
    <property type="project" value="InterPro"/>
</dbReference>
<evidence type="ECO:0000256" key="3">
    <source>
        <dbReference type="ARBA" id="ARBA00022839"/>
    </source>
</evidence>
<gene>
    <name evidence="6" type="ORF">DEALK_02620</name>
</gene>
<dbReference type="RefSeq" id="WP_058437979.1">
    <property type="nucleotide sequence ID" value="NZ_KQ758903.1"/>
</dbReference>
<sequence>MTNIAVIDVETTGLNPYRSDRIVEIAAVVTSLEGELVREFITLVNPGRDIGPTYIHGLNSEDILDAPKFGDIAGVFLETLDGCVAFAGHNIRFDQSFLDVEFKRLGAGFPDGPSLCTMKLSGGGSLSSNCQCYGIAPETQKHSALHDARATARLLSVLLEDAPRKRAELSRMPPIKWPKVPKSSVEMLTRDASRQLQSKPADYIEKLLARVQPELPADIEGSAISDYTDLLDRVIEDRHIDAQEGASLIDVAERWGLSSSAISRAHNAYLLRLMTAALEGGVSEQENRDLRLVARLLGVDSETFNSIMTRAIKERSILKGHTSSSKDFSSVNTFDGKSVCFTGECLGRLNGHVITREMAQDLAAAHGMTIHESVTKKLDILIVADPLTQSGKASKARQYGIRIIHEPVLWRALGLEVQ</sequence>
<dbReference type="CDD" id="cd17748">
    <property type="entry name" value="BRCT_DNA_ligase_like"/>
    <property type="match status" value="1"/>
</dbReference>
<reference evidence="6 7" key="1">
    <citation type="submission" date="2015-06" db="EMBL/GenBank/DDBJ databases">
        <title>Genome sequence of the organohalide-respiring Dehalogenimonas alkenigignens type strain (IP3-3T).</title>
        <authorList>
            <person name="Key T.A."/>
            <person name="Richmond D.P."/>
            <person name="Bowman K.S."/>
            <person name="Cho Y.-J."/>
            <person name="Chun J."/>
            <person name="da Costa M.S."/>
            <person name="Rainey F.A."/>
            <person name="Moe W.M."/>
        </authorList>
    </citation>
    <scope>NUCLEOTIDE SEQUENCE [LARGE SCALE GENOMIC DNA]</scope>
    <source>
        <strain evidence="6 7">IP3-3</strain>
    </source>
</reference>
<dbReference type="SMART" id="SM00292">
    <property type="entry name" value="BRCT"/>
    <property type="match status" value="1"/>
</dbReference>
<evidence type="ECO:0000313" key="7">
    <source>
        <dbReference type="Proteomes" id="UP000053947"/>
    </source>
</evidence>
<dbReference type="CDD" id="cd06127">
    <property type="entry name" value="DEDDh"/>
    <property type="match status" value="1"/>
</dbReference>
<dbReference type="GO" id="GO:0005829">
    <property type="term" value="C:cytosol"/>
    <property type="evidence" value="ECO:0007669"/>
    <property type="project" value="TreeGrafter"/>
</dbReference>
<accession>A0A0W0GLC0</accession>
<dbReference type="Pfam" id="PF00929">
    <property type="entry name" value="RNase_T"/>
    <property type="match status" value="1"/>
</dbReference>
<dbReference type="STRING" id="1217799.DEALK_02620"/>
<dbReference type="Gene3D" id="3.30.420.10">
    <property type="entry name" value="Ribonuclease H-like superfamily/Ribonuclease H"/>
    <property type="match status" value="1"/>
</dbReference>
<dbReference type="GO" id="GO:0008408">
    <property type="term" value="F:3'-5' exonuclease activity"/>
    <property type="evidence" value="ECO:0007669"/>
    <property type="project" value="TreeGrafter"/>
</dbReference>
<keyword evidence="1" id="KW-0540">Nuclease</keyword>
<keyword evidence="2" id="KW-0378">Hydrolase</keyword>
<dbReference type="InterPro" id="IPR029024">
    <property type="entry name" value="TerB-like"/>
</dbReference>
<keyword evidence="7" id="KW-1185">Reference proteome</keyword>
<proteinExistence type="predicted"/>
<dbReference type="FunFam" id="3.30.420.10:FF:000045">
    <property type="entry name" value="3'-5' exonuclease DinG"/>
    <property type="match status" value="1"/>
</dbReference>